<keyword evidence="3" id="KW-1185">Reference proteome</keyword>
<feature type="signal peptide" evidence="1">
    <location>
        <begin position="1"/>
        <end position="25"/>
    </location>
</feature>
<sequence>MHRALHWSASLLLTVLASSVCLTHALPSILSPNASSVWTAASVQSVVWDIGEPDISPNAHGRVVLGYIDPIADEGGFYEYDDQPLSDDLLVSEGIIDVVVPTALPSGRYYYCVLIVGDARTRSEVFSIDNPVNPSTSTAKVVFPSTLSVGKAPPKNVSDAK</sequence>
<dbReference type="AlphaFoldDB" id="A0AAD7TZG9"/>
<evidence type="ECO:0000313" key="2">
    <source>
        <dbReference type="EMBL" id="KAJ8490048.1"/>
    </source>
</evidence>
<accession>A0AAD7TZG9</accession>
<keyword evidence="1" id="KW-0732">Signal</keyword>
<evidence type="ECO:0000256" key="1">
    <source>
        <dbReference type="SAM" id="SignalP"/>
    </source>
</evidence>
<protein>
    <submittedName>
        <fullName evidence="2">Uncharacterized protein</fullName>
    </submittedName>
</protein>
<name>A0AAD7TZG9_9APHY</name>
<gene>
    <name evidence="2" type="ORF">ONZ51_g2536</name>
</gene>
<proteinExistence type="predicted"/>
<dbReference type="EMBL" id="JAPEVG010000040">
    <property type="protein sequence ID" value="KAJ8490048.1"/>
    <property type="molecule type" value="Genomic_DNA"/>
</dbReference>
<evidence type="ECO:0000313" key="3">
    <source>
        <dbReference type="Proteomes" id="UP001215151"/>
    </source>
</evidence>
<reference evidence="2" key="1">
    <citation type="submission" date="2022-11" db="EMBL/GenBank/DDBJ databases">
        <title>Genome Sequence of Cubamyces cubensis.</title>
        <authorList>
            <person name="Buettner E."/>
        </authorList>
    </citation>
    <scope>NUCLEOTIDE SEQUENCE</scope>
    <source>
        <strain evidence="2">MPL-01</strain>
    </source>
</reference>
<dbReference type="Proteomes" id="UP001215151">
    <property type="component" value="Unassembled WGS sequence"/>
</dbReference>
<organism evidence="2 3">
    <name type="scientific">Trametes cubensis</name>
    <dbReference type="NCBI Taxonomy" id="1111947"/>
    <lineage>
        <taxon>Eukaryota</taxon>
        <taxon>Fungi</taxon>
        <taxon>Dikarya</taxon>
        <taxon>Basidiomycota</taxon>
        <taxon>Agaricomycotina</taxon>
        <taxon>Agaricomycetes</taxon>
        <taxon>Polyporales</taxon>
        <taxon>Polyporaceae</taxon>
        <taxon>Trametes</taxon>
    </lineage>
</organism>
<feature type="chain" id="PRO_5042290938" evidence="1">
    <location>
        <begin position="26"/>
        <end position="161"/>
    </location>
</feature>
<comment type="caution">
    <text evidence="2">The sequence shown here is derived from an EMBL/GenBank/DDBJ whole genome shotgun (WGS) entry which is preliminary data.</text>
</comment>